<evidence type="ECO:0000313" key="5">
    <source>
        <dbReference type="Proteomes" id="UP001474181"/>
    </source>
</evidence>
<dbReference type="EMBL" id="JBEPEK010000055">
    <property type="protein sequence ID" value="MER7179890.1"/>
    <property type="molecule type" value="Genomic_DNA"/>
</dbReference>
<dbReference type="Pfam" id="PF00589">
    <property type="entry name" value="Phage_integrase"/>
    <property type="match status" value="1"/>
</dbReference>
<comment type="caution">
    <text evidence="4">The sequence shown here is derived from an EMBL/GenBank/DDBJ whole genome shotgun (WGS) entry which is preliminary data.</text>
</comment>
<feature type="compositionally biased region" description="Polar residues" evidence="2">
    <location>
        <begin position="599"/>
        <end position="608"/>
    </location>
</feature>
<feature type="domain" description="Tyr recombinase" evidence="3">
    <location>
        <begin position="100"/>
        <end position="214"/>
    </location>
</feature>
<dbReference type="SUPFAM" id="SSF56349">
    <property type="entry name" value="DNA breaking-rejoining enzymes"/>
    <property type="match status" value="1"/>
</dbReference>
<feature type="compositionally biased region" description="Polar residues" evidence="2">
    <location>
        <begin position="559"/>
        <end position="591"/>
    </location>
</feature>
<proteinExistence type="predicted"/>
<dbReference type="InterPro" id="IPR002104">
    <property type="entry name" value="Integrase_catalytic"/>
</dbReference>
<dbReference type="Proteomes" id="UP001474181">
    <property type="component" value="Unassembled WGS sequence"/>
</dbReference>
<dbReference type="InterPro" id="IPR013762">
    <property type="entry name" value="Integrase-like_cat_sf"/>
</dbReference>
<feature type="region of interest" description="Disordered" evidence="2">
    <location>
        <begin position="515"/>
        <end position="608"/>
    </location>
</feature>
<dbReference type="RefSeq" id="WP_350779475.1">
    <property type="nucleotide sequence ID" value="NZ_JBEPEK010000055.1"/>
</dbReference>
<protein>
    <submittedName>
        <fullName evidence="4">Tyrosine-type recombinase/integrase</fullName>
    </submittedName>
</protein>
<keyword evidence="1" id="KW-0233">DNA recombination</keyword>
<keyword evidence="5" id="KW-1185">Reference proteome</keyword>
<evidence type="ECO:0000256" key="2">
    <source>
        <dbReference type="SAM" id="MobiDB-lite"/>
    </source>
</evidence>
<feature type="compositionally biased region" description="Polar residues" evidence="2">
    <location>
        <begin position="531"/>
        <end position="540"/>
    </location>
</feature>
<dbReference type="InterPro" id="IPR011010">
    <property type="entry name" value="DNA_brk_join_enz"/>
</dbReference>
<sequence>MSLCEREGVDPLVAGRAHVGVFVRELTSRPHRRGANIVSITSGAGLANATVQQRLVPVRLFYDFLMEEGLRASNPVGRGRYTPGRRGGGQQRGLVPRFSKLPWIPDEQQWRDLLDVARCEPVRNRVMLALAYDAALRREELCSLRTDDLDPAHRTVRERAETTKNRLERVVPYSAPTGVLLSEYLVHRATVSRARGPLFIRELGLRNLRRQRYHDPDAPQWADISRLTRPLQDVNASFDVPPTEHVRRALNDAVAVVLLRCADEGRAYWDWDGEEWLRFLGRNHREFQGQVPGWTAGAARPTLCGYAYHLAGFTGFNRLGHFDRLALACRVFGRRLVEAEIGQVRTVLTGWGYQYGQDHDKGVPSVMSQLFLLNRSPHSSDLTTPFFDRVRREDLLTYGGTKVLFAVQRAVATLGHCEAPALRSGAEPAPHTGVPPIWGEWMERWTATTTMTHRPRLNSRAALLKAGRWVADQQPEAADPAAWTRQTCAAWIAAVDRMKIGDYVMRTSSFQERLGQPLQAESKPDSYVPYESSSATSRTGNGCRAGSIPNVLSPCRAPSTHSSAPNRASSPTTSGRNCSGPDSTWRPTTSHAAKPVPSTPWSWSAPSH</sequence>
<organism evidence="4 5">
    <name type="scientific">Streptomyces hyaluromycini</name>
    <dbReference type="NCBI Taxonomy" id="1377993"/>
    <lineage>
        <taxon>Bacteria</taxon>
        <taxon>Bacillati</taxon>
        <taxon>Actinomycetota</taxon>
        <taxon>Actinomycetes</taxon>
        <taxon>Kitasatosporales</taxon>
        <taxon>Streptomycetaceae</taxon>
        <taxon>Streptomyces</taxon>
    </lineage>
</organism>
<accession>A0ABV1WSR2</accession>
<name>A0ABV1WSR2_9ACTN</name>
<dbReference type="PROSITE" id="PS51898">
    <property type="entry name" value="TYR_RECOMBINASE"/>
    <property type="match status" value="1"/>
</dbReference>
<reference evidence="4 5" key="1">
    <citation type="submission" date="2024-06" db="EMBL/GenBank/DDBJ databases">
        <title>The Natural Products Discovery Center: Release of the First 8490 Sequenced Strains for Exploring Actinobacteria Biosynthetic Diversity.</title>
        <authorList>
            <person name="Kalkreuter E."/>
            <person name="Kautsar S.A."/>
            <person name="Yang D."/>
            <person name="Bader C.D."/>
            <person name="Teijaro C.N."/>
            <person name="Fluegel L."/>
            <person name="Davis C.M."/>
            <person name="Simpson J.R."/>
            <person name="Lauterbach L."/>
            <person name="Steele A.D."/>
            <person name="Gui C."/>
            <person name="Meng S."/>
            <person name="Li G."/>
            <person name="Viehrig K."/>
            <person name="Ye F."/>
            <person name="Su P."/>
            <person name="Kiefer A.F."/>
            <person name="Nichols A."/>
            <person name="Cepeda A.J."/>
            <person name="Yan W."/>
            <person name="Fan B."/>
            <person name="Jiang Y."/>
            <person name="Adhikari A."/>
            <person name="Zheng C.-J."/>
            <person name="Schuster L."/>
            <person name="Cowan T.M."/>
            <person name="Smanski M.J."/>
            <person name="Chevrette M.G."/>
            <person name="De Carvalho L.P.S."/>
            <person name="Shen B."/>
        </authorList>
    </citation>
    <scope>NUCLEOTIDE SEQUENCE [LARGE SCALE GENOMIC DNA]</scope>
    <source>
        <strain evidence="4 5">NPDC000234</strain>
    </source>
</reference>
<gene>
    <name evidence="4" type="ORF">ABT404_10480</name>
</gene>
<evidence type="ECO:0000313" key="4">
    <source>
        <dbReference type="EMBL" id="MER7179890.1"/>
    </source>
</evidence>
<dbReference type="Gene3D" id="1.10.443.10">
    <property type="entry name" value="Intergrase catalytic core"/>
    <property type="match status" value="1"/>
</dbReference>
<evidence type="ECO:0000259" key="3">
    <source>
        <dbReference type="PROSITE" id="PS51898"/>
    </source>
</evidence>
<dbReference type="CDD" id="cd00397">
    <property type="entry name" value="DNA_BRE_C"/>
    <property type="match status" value="1"/>
</dbReference>
<evidence type="ECO:0000256" key="1">
    <source>
        <dbReference type="ARBA" id="ARBA00023172"/>
    </source>
</evidence>